<comment type="caution">
    <text evidence="1">The sequence shown here is derived from an EMBL/GenBank/DDBJ whole genome shotgun (WGS) entry which is preliminary data.</text>
</comment>
<reference evidence="1 2" key="1">
    <citation type="journal article" date="2018" name="J. Allergy Clin. Immunol.">
        <title>High-quality assembly of Dermatophagoides pteronyssinus genome and transcriptome reveals a wide range of novel allergens.</title>
        <authorList>
            <person name="Liu X.Y."/>
            <person name="Yang K.Y."/>
            <person name="Wang M.Q."/>
            <person name="Kwok J.S."/>
            <person name="Zeng X."/>
            <person name="Yang Z."/>
            <person name="Xiao X.J."/>
            <person name="Lau C.P."/>
            <person name="Li Y."/>
            <person name="Huang Z.M."/>
            <person name="Ba J.G."/>
            <person name="Yim A.K."/>
            <person name="Ouyang C.Y."/>
            <person name="Ngai S.M."/>
            <person name="Chan T.F."/>
            <person name="Leung E.L."/>
            <person name="Liu L."/>
            <person name="Liu Z.G."/>
            <person name="Tsui S.K."/>
        </authorList>
    </citation>
    <scope>NUCLEOTIDE SEQUENCE [LARGE SCALE GENOMIC DNA]</scope>
    <source>
        <strain evidence="1">Derp</strain>
    </source>
</reference>
<organism evidence="1 2">
    <name type="scientific">Dermatophagoides pteronyssinus</name>
    <name type="common">European house dust mite</name>
    <dbReference type="NCBI Taxonomy" id="6956"/>
    <lineage>
        <taxon>Eukaryota</taxon>
        <taxon>Metazoa</taxon>
        <taxon>Ecdysozoa</taxon>
        <taxon>Arthropoda</taxon>
        <taxon>Chelicerata</taxon>
        <taxon>Arachnida</taxon>
        <taxon>Acari</taxon>
        <taxon>Acariformes</taxon>
        <taxon>Sarcoptiformes</taxon>
        <taxon>Astigmata</taxon>
        <taxon>Psoroptidia</taxon>
        <taxon>Analgoidea</taxon>
        <taxon>Pyroglyphidae</taxon>
        <taxon>Dermatophagoidinae</taxon>
        <taxon>Dermatophagoides</taxon>
    </lineage>
</organism>
<name>A0ABQ8JWQ8_DERPT</name>
<reference evidence="1 2" key="2">
    <citation type="journal article" date="2022" name="Mol. Biol. Evol.">
        <title>Comparative Genomics Reveals Insights into the Divergent Evolution of Astigmatic Mites and Household Pest Adaptations.</title>
        <authorList>
            <person name="Xiong Q."/>
            <person name="Wan A.T."/>
            <person name="Liu X."/>
            <person name="Fung C.S."/>
            <person name="Xiao X."/>
            <person name="Malainual N."/>
            <person name="Hou J."/>
            <person name="Wang L."/>
            <person name="Wang M."/>
            <person name="Yang K.Y."/>
            <person name="Cui Y."/>
            <person name="Leung E.L."/>
            <person name="Nong W."/>
            <person name="Shin S.K."/>
            <person name="Au S.W."/>
            <person name="Jeong K.Y."/>
            <person name="Chew F.T."/>
            <person name="Hui J.H."/>
            <person name="Leung T.F."/>
            <person name="Tungtrongchitr A."/>
            <person name="Zhong N."/>
            <person name="Liu Z."/>
            <person name="Tsui S.K."/>
        </authorList>
    </citation>
    <scope>NUCLEOTIDE SEQUENCE [LARGE SCALE GENOMIC DNA]</scope>
    <source>
        <tissue evidence="1">Whole mite body</tissue>
    </source>
</reference>
<gene>
    <name evidence="1" type="ORF">DERP_014318</name>
</gene>
<protein>
    <submittedName>
        <fullName evidence="1">Uncharacterized protein</fullName>
    </submittedName>
</protein>
<sequence length="224" mass="25669">MIIILNIDFCCYQQFGYTTILGPFKIPFIVHSLIRPILPTRLRWLLYCCCCSCTRILGAGSCRAASALAAGGFLFTSTLSICGRSIQYKIILESRMSSLFNLPLPGKDFSKNNISSQSVIRSGSYNSPEFLKELAHIVSIKSTLFIDVQIASMISKGIGSLILATAKLIKYIEIHFEIDIFNFGYYYYSADYYYSVDHYDFVDYLYLDQHYYLDQQFDQQHQLE</sequence>
<accession>A0ABQ8JWQ8</accession>
<keyword evidence="2" id="KW-1185">Reference proteome</keyword>
<dbReference type="EMBL" id="NJHN03000001">
    <property type="protein sequence ID" value="KAH9427059.1"/>
    <property type="molecule type" value="Genomic_DNA"/>
</dbReference>
<evidence type="ECO:0000313" key="2">
    <source>
        <dbReference type="Proteomes" id="UP000887458"/>
    </source>
</evidence>
<dbReference type="Proteomes" id="UP000887458">
    <property type="component" value="Unassembled WGS sequence"/>
</dbReference>
<evidence type="ECO:0000313" key="1">
    <source>
        <dbReference type="EMBL" id="KAH9427059.1"/>
    </source>
</evidence>
<proteinExistence type="predicted"/>